<keyword evidence="2" id="KW-0067">ATP-binding</keyword>
<keyword evidence="5" id="KW-0378">Hydrolase</keyword>
<dbReference type="OrthoDB" id="47330at2759"/>
<dbReference type="GO" id="GO:0005524">
    <property type="term" value="F:ATP binding"/>
    <property type="evidence" value="ECO:0007669"/>
    <property type="project" value="UniProtKB-KW"/>
</dbReference>
<dbReference type="Pfam" id="PF07724">
    <property type="entry name" value="AAA_2"/>
    <property type="match status" value="1"/>
</dbReference>
<dbReference type="GO" id="GO:0016887">
    <property type="term" value="F:ATP hydrolysis activity"/>
    <property type="evidence" value="ECO:0007669"/>
    <property type="project" value="InterPro"/>
</dbReference>
<feature type="domain" description="ATPase AAA-type core" evidence="4">
    <location>
        <begin position="83"/>
        <end position="140"/>
    </location>
</feature>
<dbReference type="Gene3D" id="3.40.50.300">
    <property type="entry name" value="P-loop containing nucleotide triphosphate hydrolases"/>
    <property type="match status" value="1"/>
</dbReference>
<dbReference type="Proteomes" id="UP000268093">
    <property type="component" value="Unassembled WGS sequence"/>
</dbReference>
<gene>
    <name evidence="5" type="ORF">BC936DRAFT_138602</name>
</gene>
<dbReference type="PANTHER" id="PTHR11638">
    <property type="entry name" value="ATP-DEPENDENT CLP PROTEASE"/>
    <property type="match status" value="1"/>
</dbReference>
<dbReference type="InterPro" id="IPR050130">
    <property type="entry name" value="ClpA_ClpB"/>
</dbReference>
<dbReference type="InterPro" id="IPR001270">
    <property type="entry name" value="ClpA/B"/>
</dbReference>
<dbReference type="GO" id="GO:0005737">
    <property type="term" value="C:cytoplasm"/>
    <property type="evidence" value="ECO:0007669"/>
    <property type="project" value="TreeGrafter"/>
</dbReference>
<dbReference type="InterPro" id="IPR003959">
    <property type="entry name" value="ATPase_AAA_core"/>
</dbReference>
<evidence type="ECO:0000313" key="5">
    <source>
        <dbReference type="EMBL" id="RUP50572.1"/>
    </source>
</evidence>
<evidence type="ECO:0000256" key="2">
    <source>
        <dbReference type="ARBA" id="ARBA00022840"/>
    </source>
</evidence>
<protein>
    <submittedName>
        <fullName evidence="5">P-loop containing nucleoside triphosphate hydrolase protein</fullName>
    </submittedName>
</protein>
<dbReference type="CDD" id="cd19499">
    <property type="entry name" value="RecA-like_ClpB_Hsp104-like"/>
    <property type="match status" value="1"/>
</dbReference>
<comment type="caution">
    <text evidence="5">The sequence shown here is derived from an EMBL/GenBank/DDBJ whole genome shotgun (WGS) entry which is preliminary data.</text>
</comment>
<dbReference type="PANTHER" id="PTHR11638:SF176">
    <property type="entry name" value="HEAT SHOCK PROTEIN 78, MITOCHONDRIAL"/>
    <property type="match status" value="1"/>
</dbReference>
<keyword evidence="6" id="KW-1185">Reference proteome</keyword>
<evidence type="ECO:0000259" key="4">
    <source>
        <dbReference type="Pfam" id="PF07724"/>
    </source>
</evidence>
<keyword evidence="3" id="KW-0143">Chaperone</keyword>
<organism evidence="5 6">
    <name type="scientific">Jimgerdemannia flammicorona</name>
    <dbReference type="NCBI Taxonomy" id="994334"/>
    <lineage>
        <taxon>Eukaryota</taxon>
        <taxon>Fungi</taxon>
        <taxon>Fungi incertae sedis</taxon>
        <taxon>Mucoromycota</taxon>
        <taxon>Mucoromycotina</taxon>
        <taxon>Endogonomycetes</taxon>
        <taxon>Endogonales</taxon>
        <taxon>Endogonaceae</taxon>
        <taxon>Jimgerdemannia</taxon>
    </lineage>
</organism>
<dbReference type="InterPro" id="IPR028299">
    <property type="entry name" value="ClpA/B_CS2"/>
</dbReference>
<keyword evidence="1" id="KW-0547">Nucleotide-binding</keyword>
<dbReference type="InterPro" id="IPR027417">
    <property type="entry name" value="P-loop_NTPase"/>
</dbReference>
<sequence length="154" mass="17028">MPRSAEEENPESLVHERVTADDIARVVARMTGIPVQNLLHSEREKLLHMEDALSQRVVGQAEAIKAVSEAVRLSRAGLQSTTRPIASFLFLGPTGVGKTELCKSIASFLFDTENAIVRVDMSEYMERFAVSRLIGSPPGMGYVFEDLACHWILL</sequence>
<evidence type="ECO:0000256" key="1">
    <source>
        <dbReference type="ARBA" id="ARBA00022741"/>
    </source>
</evidence>
<reference evidence="5 6" key="1">
    <citation type="journal article" date="2018" name="New Phytol.">
        <title>Phylogenomics of Endogonaceae and evolution of mycorrhizas within Mucoromycota.</title>
        <authorList>
            <person name="Chang Y."/>
            <person name="Desiro A."/>
            <person name="Na H."/>
            <person name="Sandor L."/>
            <person name="Lipzen A."/>
            <person name="Clum A."/>
            <person name="Barry K."/>
            <person name="Grigoriev I.V."/>
            <person name="Martin F.M."/>
            <person name="Stajich J.E."/>
            <person name="Smith M.E."/>
            <person name="Bonito G."/>
            <person name="Spatafora J.W."/>
        </authorList>
    </citation>
    <scope>NUCLEOTIDE SEQUENCE [LARGE SCALE GENOMIC DNA]</scope>
    <source>
        <strain evidence="5 6">GMNB39</strain>
    </source>
</reference>
<dbReference type="PRINTS" id="PR00300">
    <property type="entry name" value="CLPPROTEASEA"/>
</dbReference>
<dbReference type="GO" id="GO:0034605">
    <property type="term" value="P:cellular response to heat"/>
    <property type="evidence" value="ECO:0007669"/>
    <property type="project" value="TreeGrafter"/>
</dbReference>
<dbReference type="AlphaFoldDB" id="A0A433DI75"/>
<evidence type="ECO:0000313" key="6">
    <source>
        <dbReference type="Proteomes" id="UP000268093"/>
    </source>
</evidence>
<name>A0A433DI75_9FUNG</name>
<dbReference type="PROSITE" id="PS00871">
    <property type="entry name" value="CLPAB_2"/>
    <property type="match status" value="1"/>
</dbReference>
<accession>A0A433DI75</accession>
<dbReference type="SUPFAM" id="SSF52540">
    <property type="entry name" value="P-loop containing nucleoside triphosphate hydrolases"/>
    <property type="match status" value="1"/>
</dbReference>
<proteinExistence type="predicted"/>
<evidence type="ECO:0000256" key="3">
    <source>
        <dbReference type="ARBA" id="ARBA00023186"/>
    </source>
</evidence>
<dbReference type="EMBL" id="RBNI01001342">
    <property type="protein sequence ID" value="RUP50572.1"/>
    <property type="molecule type" value="Genomic_DNA"/>
</dbReference>